<dbReference type="Proteomes" id="UP000199120">
    <property type="component" value="Unassembled WGS sequence"/>
</dbReference>
<sequence>MKIIKPDNASVQYRSLKLAGRHLLAIGVYAAFGFEHPCLDSLLDDTAVWPLIEPILGKTALLDEGYPKPVGEYMLYGAAYAPEGRTIESQRVSVRVGALSKHLIVTGDRHFNALGLISAPKPFARMPIGRPTAFGGAAFADNVQGKGHAQAQNPDGTRGWPLPNVEYESRRIANRGDPGRPAGFWAFDIAAPLRQQHLGRCDERWLKHEWPHLPGDTRAELFMSAAPDQRLPSGYFAGNESFEIGNLHPHTSLLRGRLPGLRARCFVNVKTADGDVFSEVASHAETVWFFPEAECGVVLYRALVACAGDAIDVKHVKAAWERLDDVPLPFAHYHAEFLRDIDPVADADADAEQPGPAMPPAEAAAGASVAATAAEASSTAESGAASAQTAAQAAAQADAELVRVHGLADQLNVQTNELMLRHNLTDADLARYLPKPEPGEPPLTVAELHKLVDRLDADAQELMQKHKLTDADFDRYRPRPEPETPASFGDVDRMLAGMEARTRELMQKHNLTDADLARGLPPDVMQNLGGASLPAVPSADFTALGTLLAPPPAPKPPPIDIPPMQALPEEIAAASLTREDVIARHAIRASFAAHDLTGLDLSGLDLSSADFSNATLDKASFAGSRLDGAVFDRALLRGTDFGKAGLKRARLAQVSAAGSTFAQADLGGAQLADGDFTGADFSAACLAQAELQRAVFDKARLPGVDATACQAEQASFTGCDLGGAKFGRARVEGASFNESVLANCDFSGAVCQHTEFYGADAKQAGFADADLRQSRADANTCFDGARFIHAQLDRACWDGVQLRDASFESAQLDRADFSNVQATGARFRLASAQGARFDRADLGGAEMSAINLFGGSLRNANLSGTRLLDANLYGVDFVGAQPTLASVEGANIDRTILQFRPPVL</sequence>
<reference evidence="4" key="1">
    <citation type="submission" date="2016-10" db="EMBL/GenBank/DDBJ databases">
        <authorList>
            <person name="Varghese N."/>
            <person name="Submissions S."/>
        </authorList>
    </citation>
    <scope>NUCLEOTIDE SEQUENCE [LARGE SCALE GENOMIC DNA]</scope>
    <source>
        <strain evidence="4">LMG 26416</strain>
    </source>
</reference>
<feature type="compositionally biased region" description="Low complexity" evidence="1">
    <location>
        <begin position="352"/>
        <end position="366"/>
    </location>
</feature>
<dbReference type="EMBL" id="FOAJ01000018">
    <property type="protein sequence ID" value="SEL94069.1"/>
    <property type="molecule type" value="Genomic_DNA"/>
</dbReference>
<organism evidence="3 4">
    <name type="scientific">Paraburkholderia caballeronis</name>
    <dbReference type="NCBI Taxonomy" id="416943"/>
    <lineage>
        <taxon>Bacteria</taxon>
        <taxon>Pseudomonadati</taxon>
        <taxon>Pseudomonadota</taxon>
        <taxon>Betaproteobacteria</taxon>
        <taxon>Burkholderiales</taxon>
        <taxon>Burkholderiaceae</taxon>
        <taxon>Paraburkholderia</taxon>
    </lineage>
</organism>
<dbReference type="InterPro" id="IPR018683">
    <property type="entry name" value="DUF2169"/>
</dbReference>
<feature type="region of interest" description="Disordered" evidence="1">
    <location>
        <begin position="347"/>
        <end position="366"/>
    </location>
</feature>
<evidence type="ECO:0000313" key="4">
    <source>
        <dbReference type="Proteomes" id="UP000199120"/>
    </source>
</evidence>
<evidence type="ECO:0000313" key="3">
    <source>
        <dbReference type="EMBL" id="SEL94069.1"/>
    </source>
</evidence>
<dbReference type="AlphaFoldDB" id="A0A1H7UB87"/>
<dbReference type="STRING" id="416943.SAMN05445871_2525"/>
<proteinExistence type="predicted"/>
<dbReference type="SUPFAM" id="SSF141571">
    <property type="entry name" value="Pentapeptide repeat-like"/>
    <property type="match status" value="3"/>
</dbReference>
<name>A0A1H7UB87_9BURK</name>
<evidence type="ECO:0000259" key="2">
    <source>
        <dbReference type="Pfam" id="PF09937"/>
    </source>
</evidence>
<gene>
    <name evidence="3" type="ORF">SAMN05192542_11878</name>
</gene>
<dbReference type="PANTHER" id="PTHR14136">
    <property type="entry name" value="BTB_POZ DOMAIN-CONTAINING PROTEIN KCTD9"/>
    <property type="match status" value="1"/>
</dbReference>
<dbReference type="Pfam" id="PF00805">
    <property type="entry name" value="Pentapeptide"/>
    <property type="match status" value="5"/>
</dbReference>
<dbReference type="Pfam" id="PF09937">
    <property type="entry name" value="DUF2169"/>
    <property type="match status" value="1"/>
</dbReference>
<dbReference type="InterPro" id="IPR051082">
    <property type="entry name" value="Pentapeptide-BTB/POZ_domain"/>
</dbReference>
<dbReference type="PANTHER" id="PTHR14136:SF17">
    <property type="entry name" value="BTB_POZ DOMAIN-CONTAINING PROTEIN KCTD9"/>
    <property type="match status" value="1"/>
</dbReference>
<feature type="domain" description="DUF2169" evidence="2">
    <location>
        <begin position="20"/>
        <end position="301"/>
    </location>
</feature>
<dbReference type="InterPro" id="IPR001646">
    <property type="entry name" value="5peptide_repeat"/>
</dbReference>
<keyword evidence="4" id="KW-1185">Reference proteome</keyword>
<dbReference type="Gene3D" id="2.160.20.80">
    <property type="entry name" value="E3 ubiquitin-protein ligase SopA"/>
    <property type="match status" value="2"/>
</dbReference>
<dbReference type="OrthoDB" id="237820at2"/>
<dbReference type="RefSeq" id="WP_090545311.1">
    <property type="nucleotide sequence ID" value="NZ_FNSR01000001.1"/>
</dbReference>
<evidence type="ECO:0000256" key="1">
    <source>
        <dbReference type="SAM" id="MobiDB-lite"/>
    </source>
</evidence>
<accession>A0A1H7UB87</accession>
<protein>
    <submittedName>
        <fullName evidence="3">Uncharacterized protein YjbI, contains pentapeptide repeats</fullName>
    </submittedName>
</protein>